<keyword evidence="8" id="KW-1185">Reference proteome</keyword>
<accession>A0ABY6JWN7</accession>
<evidence type="ECO:0000256" key="5">
    <source>
        <dbReference type="SAM" id="Phobius"/>
    </source>
</evidence>
<feature type="domain" description="Amino acid transporter transmembrane" evidence="6">
    <location>
        <begin position="30"/>
        <end position="371"/>
    </location>
</feature>
<comment type="subcellular location">
    <subcellularLocation>
        <location evidence="1">Membrane</location>
        <topology evidence="1">Multi-pass membrane protein</topology>
    </subcellularLocation>
</comment>
<sequence length="374" mass="41797">MLQFCLEIKRLYKWKKTGDLYVSIVFCVVTGWAGLFSLILLCFNAGVAGVHIAKCWMILEERWTMYRGRYRHPYPAIGGRAVAPWMRTLVSIFVNLCQLGAATVFLLLSAQIIQGVLGVLTVCQWILILAAILCPLMWLGTPKDFCQWYKEVAPRVWNVCRPVAIVAMSTTLVAVTTIIVMIVKDGATRPAATFDIPTFSSFFLAFGAINFAFGGTSAFPTYQNDMKNRSKFIFSVIIAFTCILLLYAPLAGVGYAVYGQAVMPNIIDNMPKGVVQLAVQILISLHLFFGFLLVVNTPSQEIEEHLNVPHRFGIKRIMTRVGILLVVVFVAMTIPRFDKVLSLVGATVSTSLSFIFPPLFYLLLCRQKGEWPER</sequence>
<dbReference type="Proteomes" id="UP001235939">
    <property type="component" value="Chromosome 01"/>
</dbReference>
<feature type="transmembrane region" description="Helical" evidence="5">
    <location>
        <begin position="277"/>
        <end position="296"/>
    </location>
</feature>
<feature type="transmembrane region" description="Helical" evidence="5">
    <location>
        <begin position="340"/>
        <end position="364"/>
    </location>
</feature>
<keyword evidence="4 5" id="KW-0472">Membrane</keyword>
<reference evidence="7 8" key="1">
    <citation type="submission" date="2022-01" db="EMBL/GenBank/DDBJ databases">
        <title>A chromosomal length assembly of Cordylochernes scorpioides.</title>
        <authorList>
            <person name="Zeh D."/>
            <person name="Zeh J."/>
        </authorList>
    </citation>
    <scope>NUCLEOTIDE SEQUENCE [LARGE SCALE GENOMIC DNA]</scope>
    <source>
        <strain evidence="7">IN4F17</strain>
        <tissue evidence="7">Whole Body</tissue>
    </source>
</reference>
<dbReference type="PANTHER" id="PTHR22950:SF703">
    <property type="entry name" value="AMINO ACID TRANSPORTER TRANSMEMBRANE DOMAIN-CONTAINING PROTEIN"/>
    <property type="match status" value="1"/>
</dbReference>
<keyword evidence="3 5" id="KW-1133">Transmembrane helix</keyword>
<feature type="transmembrane region" description="Helical" evidence="5">
    <location>
        <begin position="116"/>
        <end position="139"/>
    </location>
</feature>
<evidence type="ECO:0000313" key="8">
    <source>
        <dbReference type="Proteomes" id="UP001235939"/>
    </source>
</evidence>
<evidence type="ECO:0000256" key="2">
    <source>
        <dbReference type="ARBA" id="ARBA00022692"/>
    </source>
</evidence>
<keyword evidence="2 5" id="KW-0812">Transmembrane</keyword>
<protein>
    <recommendedName>
        <fullName evidence="6">Amino acid transporter transmembrane domain-containing protein</fullName>
    </recommendedName>
</protein>
<dbReference type="Pfam" id="PF01490">
    <property type="entry name" value="Aa_trans"/>
    <property type="match status" value="1"/>
</dbReference>
<dbReference type="PANTHER" id="PTHR22950">
    <property type="entry name" value="AMINO ACID TRANSPORTER"/>
    <property type="match status" value="1"/>
</dbReference>
<feature type="transmembrane region" description="Helical" evidence="5">
    <location>
        <begin position="202"/>
        <end position="220"/>
    </location>
</feature>
<evidence type="ECO:0000256" key="1">
    <source>
        <dbReference type="ARBA" id="ARBA00004141"/>
    </source>
</evidence>
<feature type="transmembrane region" description="Helical" evidence="5">
    <location>
        <begin position="317"/>
        <end position="334"/>
    </location>
</feature>
<feature type="transmembrane region" description="Helical" evidence="5">
    <location>
        <begin position="232"/>
        <end position="257"/>
    </location>
</feature>
<evidence type="ECO:0000259" key="6">
    <source>
        <dbReference type="Pfam" id="PF01490"/>
    </source>
</evidence>
<organism evidence="7 8">
    <name type="scientific">Cordylochernes scorpioides</name>
    <dbReference type="NCBI Taxonomy" id="51811"/>
    <lineage>
        <taxon>Eukaryota</taxon>
        <taxon>Metazoa</taxon>
        <taxon>Ecdysozoa</taxon>
        <taxon>Arthropoda</taxon>
        <taxon>Chelicerata</taxon>
        <taxon>Arachnida</taxon>
        <taxon>Pseudoscorpiones</taxon>
        <taxon>Cheliferoidea</taxon>
        <taxon>Chernetidae</taxon>
        <taxon>Cordylochernes</taxon>
    </lineage>
</organism>
<dbReference type="EMBL" id="CP092863">
    <property type="protein sequence ID" value="UYV60436.1"/>
    <property type="molecule type" value="Genomic_DNA"/>
</dbReference>
<feature type="transmembrane region" description="Helical" evidence="5">
    <location>
        <begin position="89"/>
        <end position="110"/>
    </location>
</feature>
<dbReference type="InterPro" id="IPR013057">
    <property type="entry name" value="AA_transpt_TM"/>
</dbReference>
<evidence type="ECO:0000313" key="7">
    <source>
        <dbReference type="EMBL" id="UYV60436.1"/>
    </source>
</evidence>
<feature type="transmembrane region" description="Helical" evidence="5">
    <location>
        <begin position="159"/>
        <end position="182"/>
    </location>
</feature>
<name>A0ABY6JWN7_9ARAC</name>
<evidence type="ECO:0000256" key="3">
    <source>
        <dbReference type="ARBA" id="ARBA00022989"/>
    </source>
</evidence>
<proteinExistence type="predicted"/>
<evidence type="ECO:0000256" key="4">
    <source>
        <dbReference type="ARBA" id="ARBA00023136"/>
    </source>
</evidence>
<gene>
    <name evidence="7" type="ORF">LAZ67_1001151</name>
</gene>
<feature type="transmembrane region" description="Helical" evidence="5">
    <location>
        <begin position="20"/>
        <end position="53"/>
    </location>
</feature>